<dbReference type="Proteomes" id="UP000093391">
    <property type="component" value="Chromosome"/>
</dbReference>
<feature type="compositionally biased region" description="Low complexity" evidence="1">
    <location>
        <begin position="155"/>
        <end position="171"/>
    </location>
</feature>
<organism evidence="3 4">
    <name type="scientific">Acinetobacter larvae</name>
    <dbReference type="NCBI Taxonomy" id="1789224"/>
    <lineage>
        <taxon>Bacteria</taxon>
        <taxon>Pseudomonadati</taxon>
        <taxon>Pseudomonadota</taxon>
        <taxon>Gammaproteobacteria</taxon>
        <taxon>Moraxellales</taxon>
        <taxon>Moraxellaceae</taxon>
        <taxon>Acinetobacter</taxon>
    </lineage>
</organism>
<evidence type="ECO:0000313" key="4">
    <source>
        <dbReference type="Proteomes" id="UP000093391"/>
    </source>
</evidence>
<proteinExistence type="predicted"/>
<sequence>MRPKYAARLISSLALSLILLTGCNPKDASDSAADKSSASAAIKDFQQTADDPHDIAQLIQFEKQIKNLTHDIEKDLQLLAEQQKMSQELLQQRQHDFILSALNLLKSLDLRTEQGRYIQALYATHWDEQLHHFSENPTPVSNSANLSAFTTGDAQQQAHQQLQKWQSQQKK</sequence>
<keyword evidence="2" id="KW-0732">Signal</keyword>
<accession>A0A1B2M2C6</accession>
<feature type="chain" id="PRO_5008539965" evidence="2">
    <location>
        <begin position="29"/>
        <end position="171"/>
    </location>
</feature>
<dbReference type="STRING" id="1789224.BFG52_13950"/>
<reference evidence="3 4" key="1">
    <citation type="submission" date="2016-08" db="EMBL/GenBank/DDBJ databases">
        <authorList>
            <person name="Seilhamer J.J."/>
        </authorList>
    </citation>
    <scope>NUCLEOTIDE SEQUENCE [LARGE SCALE GENOMIC DNA]</scope>
    <source>
        <strain evidence="3 4">BRTC-1</strain>
    </source>
</reference>
<protein>
    <submittedName>
        <fullName evidence="3">Uncharacterized protein</fullName>
    </submittedName>
</protein>
<feature type="region of interest" description="Disordered" evidence="1">
    <location>
        <begin position="151"/>
        <end position="171"/>
    </location>
</feature>
<evidence type="ECO:0000313" key="3">
    <source>
        <dbReference type="EMBL" id="AOA59350.1"/>
    </source>
</evidence>
<dbReference type="KEGG" id="ala:BFG52_13950"/>
<dbReference type="PROSITE" id="PS51257">
    <property type="entry name" value="PROKAR_LIPOPROTEIN"/>
    <property type="match status" value="1"/>
</dbReference>
<evidence type="ECO:0000256" key="2">
    <source>
        <dbReference type="SAM" id="SignalP"/>
    </source>
</evidence>
<dbReference type="AlphaFoldDB" id="A0A1B2M2C6"/>
<name>A0A1B2M2C6_9GAMM</name>
<gene>
    <name evidence="3" type="ORF">BFG52_13950</name>
</gene>
<dbReference type="EMBL" id="CP016895">
    <property type="protein sequence ID" value="AOA59350.1"/>
    <property type="molecule type" value="Genomic_DNA"/>
</dbReference>
<feature type="signal peptide" evidence="2">
    <location>
        <begin position="1"/>
        <end position="28"/>
    </location>
</feature>
<keyword evidence="4" id="KW-1185">Reference proteome</keyword>
<evidence type="ECO:0000256" key="1">
    <source>
        <dbReference type="SAM" id="MobiDB-lite"/>
    </source>
</evidence>
<dbReference type="OrthoDB" id="6710329at2"/>
<dbReference type="RefSeq" id="WP_067557531.1">
    <property type="nucleotide sequence ID" value="NZ_CP016895.1"/>
</dbReference>